<evidence type="ECO:0000313" key="2">
    <source>
        <dbReference type="EMBL" id="UNO50705.1"/>
    </source>
</evidence>
<reference evidence="3" key="1">
    <citation type="journal article" date="2022" name="G3 (Bethesda)">
        <title>Unveiling the complete genome sequence of Alicyclobacillus acidoterrestris DSM 3922T, a taint-producing strain.</title>
        <authorList>
            <person name="Leonardo I.C."/>
            <person name="Barreto Crespo M.T."/>
            <person name="Gaspar F.B."/>
        </authorList>
    </citation>
    <scope>NUCLEOTIDE SEQUENCE [LARGE SCALE GENOMIC DNA]</scope>
    <source>
        <strain evidence="3">DSM 3922</strain>
    </source>
</reference>
<evidence type="ECO:0000313" key="3">
    <source>
        <dbReference type="Proteomes" id="UP000829401"/>
    </source>
</evidence>
<dbReference type="PANTHER" id="PTHR35004:SF7">
    <property type="entry name" value="INTEGRASE PROTEIN"/>
    <property type="match status" value="1"/>
</dbReference>
<sequence length="484" mass="56351">MVDKEYIRKKHFVDGWSIREISRQCKISRQTIRKMLDDADLPKYNLTMDRPRPAMERWIPVIEQWLREDERPGVPRKQKHTAIRIHERLKAEFPDEFNAAESTVRMWVHRLRNKRPEAYVPLASDAGELAQAGFGKATIRINGVMTEISLFVLRLHYSSVIYARAFSTEKLEAFLEGHQHAFEWLGGVPGSVRYDNPKTTVTKILAGPLREEHEMLSSLRAHYLFDSEFCRPGEPHEKGGVENGVGYVRRHVCVPVPEVSSLDEFNRILQRWCDEQREKRQSEWMQDQQQLRPLPARPHRCATSHAVVVNRLCLVTFDRNRYSVPSYYVGKTLLLRAYAERIEILERDRVVAAHARRHERGQTMLELEHYLPVLAYKPHAVTHAAVVRQLPEVYQQIRRRMTQSRPDGYKGFLSILLLHQSYATSDILNAIESIDPEYVTAEQIRTHIERHIPTTSTVPDELLQYRLKKQNPAKNDLLATGVVH</sequence>
<dbReference type="Proteomes" id="UP000829401">
    <property type="component" value="Chromosome"/>
</dbReference>
<dbReference type="EMBL" id="CP080467">
    <property type="protein sequence ID" value="UNO50705.1"/>
    <property type="molecule type" value="Genomic_DNA"/>
</dbReference>
<accession>A0A9E6ZUH1</accession>
<dbReference type="PANTHER" id="PTHR35004">
    <property type="entry name" value="TRANSPOSASE RV3428C-RELATED"/>
    <property type="match status" value="1"/>
</dbReference>
<dbReference type="PROSITE" id="PS50994">
    <property type="entry name" value="INTEGRASE"/>
    <property type="match status" value="1"/>
</dbReference>
<dbReference type="SUPFAM" id="SSF46689">
    <property type="entry name" value="Homeodomain-like"/>
    <property type="match status" value="1"/>
</dbReference>
<dbReference type="GO" id="GO:0015074">
    <property type="term" value="P:DNA integration"/>
    <property type="evidence" value="ECO:0007669"/>
    <property type="project" value="InterPro"/>
</dbReference>
<gene>
    <name evidence="2" type="primary">istA</name>
    <name evidence="2" type="ORF">K1I37_00340</name>
</gene>
<dbReference type="InterPro" id="IPR001584">
    <property type="entry name" value="Integrase_cat-core"/>
</dbReference>
<keyword evidence="3" id="KW-1185">Reference proteome</keyword>
<dbReference type="InterPro" id="IPR054353">
    <property type="entry name" value="IstA-like_C"/>
</dbReference>
<organism evidence="2 3">
    <name type="scientific">Alicyclobacillus acidoterrestris (strain ATCC 49025 / DSM 3922 / CIP 106132 / NCIMB 13137 / GD3B)</name>
    <dbReference type="NCBI Taxonomy" id="1356854"/>
    <lineage>
        <taxon>Bacteria</taxon>
        <taxon>Bacillati</taxon>
        <taxon>Bacillota</taxon>
        <taxon>Bacilli</taxon>
        <taxon>Bacillales</taxon>
        <taxon>Alicyclobacillaceae</taxon>
        <taxon>Alicyclobacillus</taxon>
    </lineage>
</organism>
<dbReference type="Pfam" id="PF22483">
    <property type="entry name" value="Mu-transpos_C_2"/>
    <property type="match status" value="1"/>
</dbReference>
<feature type="domain" description="Integrase catalytic" evidence="1">
    <location>
        <begin position="117"/>
        <end position="301"/>
    </location>
</feature>
<evidence type="ECO:0000259" key="1">
    <source>
        <dbReference type="PROSITE" id="PS50994"/>
    </source>
</evidence>
<dbReference type="RefSeq" id="WP_031218525.1">
    <property type="nucleotide sequence ID" value="NZ_AURB01000127.1"/>
</dbReference>
<dbReference type="NCBIfam" id="NF033546">
    <property type="entry name" value="transpos_IS21"/>
    <property type="match status" value="1"/>
</dbReference>
<proteinExistence type="predicted"/>
<dbReference type="AlphaFoldDB" id="A0A9E6ZUH1"/>
<protein>
    <submittedName>
        <fullName evidence="2">IS21 family transposase</fullName>
    </submittedName>
</protein>
<dbReference type="InterPro" id="IPR009057">
    <property type="entry name" value="Homeodomain-like_sf"/>
</dbReference>
<name>A0A9E6ZUH1_ALIAG</name>
<dbReference type="KEGG" id="aaco:K1I37_00340"/>